<organism evidence="5 6">
    <name type="scientific">Cyanobium usitatum str. Tous</name>
    <dbReference type="NCBI Taxonomy" id="2116684"/>
    <lineage>
        <taxon>Bacteria</taxon>
        <taxon>Bacillati</taxon>
        <taxon>Cyanobacteriota</taxon>
        <taxon>Cyanophyceae</taxon>
        <taxon>Synechococcales</taxon>
        <taxon>Prochlorococcaceae</taxon>
        <taxon>Cyanobium</taxon>
    </lineage>
</organism>
<gene>
    <name evidence="5" type="ORF">C7K55_07365</name>
</gene>
<dbReference type="Pfam" id="PF05378">
    <property type="entry name" value="Hydant_A_N"/>
    <property type="match status" value="1"/>
</dbReference>
<evidence type="ECO:0000259" key="2">
    <source>
        <dbReference type="Pfam" id="PF01968"/>
    </source>
</evidence>
<dbReference type="PANTHER" id="PTHR11365">
    <property type="entry name" value="5-OXOPROLINASE RELATED"/>
    <property type="match status" value="1"/>
</dbReference>
<evidence type="ECO:0000313" key="6">
    <source>
        <dbReference type="Proteomes" id="UP000243002"/>
    </source>
</evidence>
<proteinExistence type="inferred from homology"/>
<feature type="domain" description="Hydantoinase A/oxoprolinase" evidence="2">
    <location>
        <begin position="215"/>
        <end position="517"/>
    </location>
</feature>
<dbReference type="PANTHER" id="PTHR11365:SF23">
    <property type="entry name" value="HYPOTHETICAL 5-OXOPROLINASE (EUROFUNG)-RELATED"/>
    <property type="match status" value="1"/>
</dbReference>
<comment type="caution">
    <text evidence="5">The sequence shown here is derived from an EMBL/GenBank/DDBJ whole genome shotgun (WGS) entry which is preliminary data.</text>
</comment>
<evidence type="ECO:0000313" key="5">
    <source>
        <dbReference type="EMBL" id="PSJ05152.1"/>
    </source>
</evidence>
<reference evidence="5 6" key="1">
    <citation type="journal article" date="2018" name="Environ. Microbiol.">
        <title>Ecological and genomic features of two widespread freshwater picocyanobacteria.</title>
        <authorList>
            <person name="Cabello-Yeves P.J."/>
            <person name="Picazo A."/>
            <person name="Camacho A."/>
            <person name="Callieri C."/>
            <person name="Rosselli R."/>
            <person name="Roda-Garcia J.J."/>
            <person name="Coutinho F.H."/>
            <person name="Rodriguez-Valera F."/>
        </authorList>
    </citation>
    <scope>NUCLEOTIDE SEQUENCE [LARGE SCALE GENOMIC DNA]</scope>
    <source>
        <strain evidence="5 6">Tous</strain>
    </source>
</reference>
<evidence type="ECO:0000256" key="1">
    <source>
        <dbReference type="ARBA" id="ARBA00010403"/>
    </source>
</evidence>
<dbReference type="InterPro" id="IPR003692">
    <property type="entry name" value="Hydantoinase_B"/>
</dbReference>
<dbReference type="InterPro" id="IPR008040">
    <property type="entry name" value="Hydant_A_N"/>
</dbReference>
<dbReference type="GO" id="GO:0017168">
    <property type="term" value="F:5-oxoprolinase (ATP-hydrolyzing) activity"/>
    <property type="evidence" value="ECO:0007669"/>
    <property type="project" value="TreeGrafter"/>
</dbReference>
<dbReference type="AlphaFoldDB" id="A0A2P7MVD4"/>
<dbReference type="Proteomes" id="UP000243002">
    <property type="component" value="Unassembled WGS sequence"/>
</dbReference>
<evidence type="ECO:0000259" key="3">
    <source>
        <dbReference type="Pfam" id="PF02538"/>
    </source>
</evidence>
<evidence type="ECO:0000259" key="4">
    <source>
        <dbReference type="Pfam" id="PF05378"/>
    </source>
</evidence>
<name>A0A2P7MVD4_9CYAN</name>
<dbReference type="Pfam" id="PF02538">
    <property type="entry name" value="Hydantoinase_B"/>
    <property type="match status" value="1"/>
</dbReference>
<dbReference type="InterPro" id="IPR002821">
    <property type="entry name" value="Hydantoinase_A"/>
</dbReference>
<keyword evidence="6" id="KW-1185">Reference proteome</keyword>
<dbReference type="GO" id="GO:0005829">
    <property type="term" value="C:cytosol"/>
    <property type="evidence" value="ECO:0007669"/>
    <property type="project" value="TreeGrafter"/>
</dbReference>
<feature type="domain" description="Hydantoinase B/oxoprolinase" evidence="3">
    <location>
        <begin position="743"/>
        <end position="1264"/>
    </location>
</feature>
<dbReference type="GO" id="GO:0006749">
    <property type="term" value="P:glutathione metabolic process"/>
    <property type="evidence" value="ECO:0007669"/>
    <property type="project" value="TreeGrafter"/>
</dbReference>
<accession>A0A2P7MVD4</accession>
<sequence>MQPACSAPGWRFWVDRGGTFTDVVGCSPAGELLVRKVLSVQPECPGDPAVRAIAALLSQEPGVMAGSPLPLGLVREVRLGTTVATNALLEQRGAGVVLLINRGFADLLSIGDLHRPDLFALAIQRPNPLRVRVLEVEGRLDAEGFELEALRWGEDLQQLLLQAQADGYNSCAVALLHSTRNPSQELQLEQWLAPLGFEAVVLSHRLSGQPRLVPRGQTALVEAAVAPVLGRYLRQVQRALGPATRLRVMRSSGALAAPELLLAKDTILSGPAGGMVGAVAVGRRALAAAGLPPQPIVGFDMGGTSTDVFHFDDRCLSGAGGDLAWERSPATEIAGLELQAPMLPIHTVAAGGGSVLRFDGRRLQVGPVSAGADPGPAAYRRGGPLTITDANVLLGRLPLAALPAVFGPKGDQPADGEAVRRGFAELALEMAAVAPGISPERLAAGALQIAIETMAEALRRISIQRGHDLREALLVSYGGAGGQHACRLAEVLAVTRVLLHPLAGVLSAYGLGMAEQRLLLECSPRLPLRPDSLPLLRQRCAELEQQGFADLRRLGDLAEGATGRIGVQLELRAAGSERGLEVAWLPDEQGVEDLKRAFSAAHLQRFGYGPVGEDWIVERLLVELAPPAVVPEQAVLPGQAVAGGQAVVRGKAVAVAPFAPTTPLWLGEAAGWRPVPLWQRSQLQHQQRLAGPALVVDATTTTVLEPGWQALVLADGALLLERDGAAIGQTGDNCVEHGEQGPDPTLLELYNHRFAAIAEQMGGRLQQSARSVNIRERLDFSCALFDAAGQLVANAPHIPVHLGSMGDSVISLLAAIARGERSPLASGDVVLSNNPYNGGTHLPDITAITPVFASGLGDSQAGAPLFYVACRGHHADVGGITPGSMPAFSRSIDDEGLLLDNVPFLSSGNFDESLWRQRLAAGSHPVRNPDQLLADLQAQAAANRLGVQELGRLIERHGLDEVRAYMAHGQVHGAEAVARAIAHLSDGSARVELDHGAFIQVAVRIDAEARRVQVDFSGTSPQHSGNLNAPLAVTKAVVLYVFRCLVGEQIPLNAGCFEPIELIVPPGSLLHPNPPAAVVAGNVEISQAAANALFAALGVQAAAQGTMNNLSFGNGQCQYYETIGGGSGAGIRPGGAGFDGAAAVQSHMTNSRITDPEILETRFPVRLERFGIRVGSGGDGRFRGGDGAVRQVRFLAPMTVELISGARRVAPAGLAGGLPGACGRNTWIGVDGTSRQLDGCCELELQPGEALRIETPGGGGYGAPSRP</sequence>
<feature type="domain" description="Hydantoinase/oxoprolinase N-terminal" evidence="4">
    <location>
        <begin position="11"/>
        <end position="190"/>
    </location>
</feature>
<dbReference type="Pfam" id="PF01968">
    <property type="entry name" value="Hydantoinase_A"/>
    <property type="match status" value="1"/>
</dbReference>
<dbReference type="OrthoDB" id="9768323at2"/>
<dbReference type="InterPro" id="IPR045079">
    <property type="entry name" value="Oxoprolinase-like"/>
</dbReference>
<dbReference type="RefSeq" id="WP_106502776.1">
    <property type="nucleotide sequence ID" value="NZ_PXXO01000007.1"/>
</dbReference>
<dbReference type="EMBL" id="PXXO01000007">
    <property type="protein sequence ID" value="PSJ05152.1"/>
    <property type="molecule type" value="Genomic_DNA"/>
</dbReference>
<comment type="similarity">
    <text evidence="1">Belongs to the oxoprolinase family.</text>
</comment>
<protein>
    <submittedName>
        <fullName evidence="5">5-oxoprolinase</fullName>
    </submittedName>
</protein>